<evidence type="ECO:0000313" key="9">
    <source>
        <dbReference type="Proteomes" id="UP001597158"/>
    </source>
</evidence>
<accession>A0ABW3WII7</accession>
<protein>
    <submittedName>
        <fullName evidence="8">ABC transporter permease</fullName>
    </submittedName>
</protein>
<evidence type="ECO:0000256" key="2">
    <source>
        <dbReference type="ARBA" id="ARBA00022475"/>
    </source>
</evidence>
<keyword evidence="9" id="KW-1185">Reference proteome</keyword>
<evidence type="ECO:0000256" key="1">
    <source>
        <dbReference type="ARBA" id="ARBA00004651"/>
    </source>
</evidence>
<organism evidence="8 9">
    <name type="scientific">Thauera mechernichensis</name>
    <dbReference type="NCBI Taxonomy" id="82788"/>
    <lineage>
        <taxon>Bacteria</taxon>
        <taxon>Pseudomonadati</taxon>
        <taxon>Pseudomonadota</taxon>
        <taxon>Betaproteobacteria</taxon>
        <taxon>Rhodocyclales</taxon>
        <taxon>Zoogloeaceae</taxon>
        <taxon>Thauera</taxon>
    </lineage>
</organism>
<comment type="subcellular location">
    <subcellularLocation>
        <location evidence="1">Cell membrane</location>
        <topology evidence="1">Multi-pass membrane protein</topology>
    </subcellularLocation>
</comment>
<feature type="transmembrane region" description="Helical" evidence="6">
    <location>
        <begin position="418"/>
        <end position="440"/>
    </location>
</feature>
<feature type="transmembrane region" description="Helical" evidence="6">
    <location>
        <begin position="394"/>
        <end position="412"/>
    </location>
</feature>
<feature type="transmembrane region" description="Helical" evidence="6">
    <location>
        <begin position="20"/>
        <end position="40"/>
    </location>
</feature>
<dbReference type="PANTHER" id="PTHR30287">
    <property type="entry name" value="MEMBRANE COMPONENT OF PREDICTED ABC SUPERFAMILY METABOLITE UPTAKE TRANSPORTER"/>
    <property type="match status" value="1"/>
</dbReference>
<dbReference type="RefSeq" id="WP_277832908.1">
    <property type="nucleotide sequence ID" value="NZ_JARQZE010000006.1"/>
</dbReference>
<comment type="caution">
    <text evidence="8">The sequence shown here is derived from an EMBL/GenBank/DDBJ whole genome shotgun (WGS) entry which is preliminary data.</text>
</comment>
<evidence type="ECO:0000256" key="6">
    <source>
        <dbReference type="SAM" id="Phobius"/>
    </source>
</evidence>
<keyword evidence="3 6" id="KW-0812">Transmembrane</keyword>
<evidence type="ECO:0000313" key="8">
    <source>
        <dbReference type="EMBL" id="MFD1265635.1"/>
    </source>
</evidence>
<name>A0ABW3WII7_9RHOO</name>
<keyword evidence="2" id="KW-1003">Cell membrane</keyword>
<keyword evidence="5 6" id="KW-0472">Membrane</keyword>
<evidence type="ECO:0000256" key="4">
    <source>
        <dbReference type="ARBA" id="ARBA00022989"/>
    </source>
</evidence>
<feature type="transmembrane region" description="Helical" evidence="6">
    <location>
        <begin position="339"/>
        <end position="365"/>
    </location>
</feature>
<feature type="domain" description="ABC3 transporter permease C-terminal" evidence="7">
    <location>
        <begin position="257"/>
        <end position="376"/>
    </location>
</feature>
<feature type="transmembrane region" description="Helical" evidence="6">
    <location>
        <begin position="763"/>
        <end position="786"/>
    </location>
</feature>
<keyword evidence="4 6" id="KW-1133">Transmembrane helix</keyword>
<dbReference type="PANTHER" id="PTHR30287:SF1">
    <property type="entry name" value="INNER MEMBRANE PROTEIN"/>
    <property type="match status" value="1"/>
</dbReference>
<feature type="transmembrane region" description="Helical" evidence="6">
    <location>
        <begin position="798"/>
        <end position="821"/>
    </location>
</feature>
<evidence type="ECO:0000256" key="5">
    <source>
        <dbReference type="ARBA" id="ARBA00023136"/>
    </source>
</evidence>
<dbReference type="InterPro" id="IPR038766">
    <property type="entry name" value="Membrane_comp_ABC_pdt"/>
</dbReference>
<gene>
    <name evidence="8" type="ORF">ACFQ4M_18835</name>
</gene>
<dbReference type="Pfam" id="PF02687">
    <property type="entry name" value="FtsX"/>
    <property type="match status" value="1"/>
</dbReference>
<proteinExistence type="predicted"/>
<evidence type="ECO:0000259" key="7">
    <source>
        <dbReference type="Pfam" id="PF02687"/>
    </source>
</evidence>
<feature type="transmembrane region" description="Helical" evidence="6">
    <location>
        <begin position="299"/>
        <end position="327"/>
    </location>
</feature>
<sequence>MPTLLKLAWRDLRGSGRTLWVFCACLALGVTLIAASGGLYRQVGASLLADTRVLFGGDVEVRTRVPLPEEMLEWMQARGTVSRLIEFRTMLMTAAGDAHLVELQSTDDTYPLYGTVELLPAQALNDALAVRGSVHGAAVDRVLAERLALTVGERIELGESLLEVRAIIARQPDRSLRADWSGPPVLISAAALADTALLQPGSRPEYRYRVRSELAPNAWREAFMSAFPDSEAEVRTFIERNARLGEVLGQIGSGVLLIGFSALFIGGLGVFNSVQAYLQGKLGTLATLRAVGLRDGRLAAVYLLQILILAGASALGGVLLGALLAVIGSSVVAERLPLAGAWTVLIAPLAAAWLMGVLTALLFALPALGRALTIEPAALFRGVLGVTIRTPARAWWLTALCALVAVGFLLVVMPDPLFGLAFVAALLLVLALLEGLVRLLRMLVRRLAGSPWLVGRFALRMAVTGLYRADSPLRPTLLSLGSALTLLVASTLVVLALLHTIEETVPERAPALVFYDIAAAHKDDFEALVHEAPSLEQVDLAPLILGRLAAVNDEALRDSADPRRRLEARDEHKMSTLQNNFDQVVVTRGAWWPDDYRGPARVAMEDREADQLGLQVGDTLAFEILGQRISAELVAIYAQKRFQSRLWLEAIFSDGALDPFITRYVGLAYMNGADAVATQNRIAAAQPNVVTVRTDLLLDEARAILGRAAAGLSAIAAVTLSASLLVLVSVIAAGRARQIYLATLLNTLGARVRAIGHALYLEYLLLAALTTAFASVAGSALAALLLHYRLQLDAPLGWFAGSLLAAVISVGALGFGAHYLLRQLRMSPAALLRSAGG</sequence>
<reference evidence="9" key="1">
    <citation type="journal article" date="2019" name="Int. J. Syst. Evol. Microbiol.">
        <title>The Global Catalogue of Microorganisms (GCM) 10K type strain sequencing project: providing services to taxonomists for standard genome sequencing and annotation.</title>
        <authorList>
            <consortium name="The Broad Institute Genomics Platform"/>
            <consortium name="The Broad Institute Genome Sequencing Center for Infectious Disease"/>
            <person name="Wu L."/>
            <person name="Ma J."/>
        </authorList>
    </citation>
    <scope>NUCLEOTIDE SEQUENCE [LARGE SCALE GENOMIC DNA]</scope>
    <source>
        <strain evidence="9">CCUG 48884</strain>
    </source>
</reference>
<feature type="transmembrane region" description="Helical" evidence="6">
    <location>
        <begin position="475"/>
        <end position="498"/>
    </location>
</feature>
<feature type="transmembrane region" description="Helical" evidence="6">
    <location>
        <begin position="712"/>
        <end position="733"/>
    </location>
</feature>
<feature type="transmembrane region" description="Helical" evidence="6">
    <location>
        <begin position="255"/>
        <end position="278"/>
    </location>
</feature>
<evidence type="ECO:0000256" key="3">
    <source>
        <dbReference type="ARBA" id="ARBA00022692"/>
    </source>
</evidence>
<dbReference type="EMBL" id="JBHTMC010000034">
    <property type="protein sequence ID" value="MFD1265635.1"/>
    <property type="molecule type" value="Genomic_DNA"/>
</dbReference>
<dbReference type="InterPro" id="IPR003838">
    <property type="entry name" value="ABC3_permease_C"/>
</dbReference>
<dbReference type="Proteomes" id="UP001597158">
    <property type="component" value="Unassembled WGS sequence"/>
</dbReference>